<gene>
    <name evidence="1" type="ORF">MTR_0100s0120</name>
</gene>
<organism evidence="1 3">
    <name type="scientific">Medicago truncatula</name>
    <name type="common">Barrel medic</name>
    <name type="synonym">Medicago tribuloides</name>
    <dbReference type="NCBI Taxonomy" id="3880"/>
    <lineage>
        <taxon>Eukaryota</taxon>
        <taxon>Viridiplantae</taxon>
        <taxon>Streptophyta</taxon>
        <taxon>Embryophyta</taxon>
        <taxon>Tracheophyta</taxon>
        <taxon>Spermatophyta</taxon>
        <taxon>Magnoliopsida</taxon>
        <taxon>eudicotyledons</taxon>
        <taxon>Gunneridae</taxon>
        <taxon>Pentapetalae</taxon>
        <taxon>rosids</taxon>
        <taxon>fabids</taxon>
        <taxon>Fabales</taxon>
        <taxon>Fabaceae</taxon>
        <taxon>Papilionoideae</taxon>
        <taxon>50 kb inversion clade</taxon>
        <taxon>NPAAA clade</taxon>
        <taxon>Hologalegina</taxon>
        <taxon>IRL clade</taxon>
        <taxon>Trifolieae</taxon>
        <taxon>Medicago</taxon>
    </lineage>
</organism>
<reference evidence="2" key="3">
    <citation type="submission" date="2015-06" db="UniProtKB">
        <authorList>
            <consortium name="EnsemblPlants"/>
        </authorList>
    </citation>
    <scope>IDENTIFICATION</scope>
    <source>
        <strain evidence="2">cv. Jemalong A17</strain>
    </source>
</reference>
<accession>A0A072TT71</accession>
<reference evidence="1 3" key="2">
    <citation type="journal article" date="2014" name="BMC Genomics">
        <title>An improved genome release (version Mt4.0) for the model legume Medicago truncatula.</title>
        <authorList>
            <person name="Tang H."/>
            <person name="Krishnakumar V."/>
            <person name="Bidwell S."/>
            <person name="Rosen B."/>
            <person name="Chan A."/>
            <person name="Zhou S."/>
            <person name="Gentzbittel L."/>
            <person name="Childs K.L."/>
            <person name="Yandell M."/>
            <person name="Gundlach H."/>
            <person name="Mayer K.F."/>
            <person name="Schwartz D.C."/>
            <person name="Town C.D."/>
        </authorList>
    </citation>
    <scope>GENOME REANNOTATION</scope>
    <source>
        <strain evidence="1">A17</strain>
        <strain evidence="2 3">cv. Jemalong A17</strain>
    </source>
</reference>
<proteinExistence type="predicted"/>
<name>A0A072TT71_MEDTR</name>
<evidence type="ECO:0000313" key="1">
    <source>
        <dbReference type="EMBL" id="KEH16750.1"/>
    </source>
</evidence>
<sequence>MAQKCSFPSDQYAGQGDRCQNNAQLTTTFCREEFKEAMFSIQPDKCSGPDSFNPGFYQTLFVSIQL</sequence>
<evidence type="ECO:0000313" key="2">
    <source>
        <dbReference type="EnsemblPlants" id="KEH16750"/>
    </source>
</evidence>
<dbReference type="HOGENOM" id="CLU_2835065_0_0_1"/>
<dbReference type="EnsemblPlants" id="KEH16750">
    <property type="protein sequence ID" value="KEH16750"/>
    <property type="gene ID" value="MTR_0100s0120"/>
</dbReference>
<dbReference type="Proteomes" id="UP000002051">
    <property type="component" value="Unassembled WGS sequence"/>
</dbReference>
<dbReference type="AlphaFoldDB" id="A0A072TT71"/>
<evidence type="ECO:0000313" key="3">
    <source>
        <dbReference type="Proteomes" id="UP000002051"/>
    </source>
</evidence>
<keyword evidence="3" id="KW-1185">Reference proteome</keyword>
<dbReference type="EMBL" id="KL402825">
    <property type="protein sequence ID" value="KEH16750.1"/>
    <property type="molecule type" value="Genomic_DNA"/>
</dbReference>
<reference evidence="1 3" key="1">
    <citation type="journal article" date="2011" name="Nature">
        <title>The Medicago genome provides insight into the evolution of rhizobial symbioses.</title>
        <authorList>
            <person name="Young N.D."/>
            <person name="Debelle F."/>
            <person name="Oldroyd G.E."/>
            <person name="Geurts R."/>
            <person name="Cannon S.B."/>
            <person name="Udvardi M.K."/>
            <person name="Benedito V.A."/>
            <person name="Mayer K.F."/>
            <person name="Gouzy J."/>
            <person name="Schoof H."/>
            <person name="Van de Peer Y."/>
            <person name="Proost S."/>
            <person name="Cook D.R."/>
            <person name="Meyers B.C."/>
            <person name="Spannagl M."/>
            <person name="Cheung F."/>
            <person name="De Mita S."/>
            <person name="Krishnakumar V."/>
            <person name="Gundlach H."/>
            <person name="Zhou S."/>
            <person name="Mudge J."/>
            <person name="Bharti A.K."/>
            <person name="Murray J.D."/>
            <person name="Naoumkina M.A."/>
            <person name="Rosen B."/>
            <person name="Silverstein K.A."/>
            <person name="Tang H."/>
            <person name="Rombauts S."/>
            <person name="Zhao P.X."/>
            <person name="Zhou P."/>
            <person name="Barbe V."/>
            <person name="Bardou P."/>
            <person name="Bechner M."/>
            <person name="Bellec A."/>
            <person name="Berger A."/>
            <person name="Berges H."/>
            <person name="Bidwell S."/>
            <person name="Bisseling T."/>
            <person name="Choisne N."/>
            <person name="Couloux A."/>
            <person name="Denny R."/>
            <person name="Deshpande S."/>
            <person name="Dai X."/>
            <person name="Doyle J.J."/>
            <person name="Dudez A.M."/>
            <person name="Farmer A.D."/>
            <person name="Fouteau S."/>
            <person name="Franken C."/>
            <person name="Gibelin C."/>
            <person name="Gish J."/>
            <person name="Goldstein S."/>
            <person name="Gonzalez A.J."/>
            <person name="Green P.J."/>
            <person name="Hallab A."/>
            <person name="Hartog M."/>
            <person name="Hua A."/>
            <person name="Humphray S.J."/>
            <person name="Jeong D.H."/>
            <person name="Jing Y."/>
            <person name="Jocker A."/>
            <person name="Kenton S.M."/>
            <person name="Kim D.J."/>
            <person name="Klee K."/>
            <person name="Lai H."/>
            <person name="Lang C."/>
            <person name="Lin S."/>
            <person name="Macmil S.L."/>
            <person name="Magdelenat G."/>
            <person name="Matthews L."/>
            <person name="McCorrison J."/>
            <person name="Monaghan E.L."/>
            <person name="Mun J.H."/>
            <person name="Najar F.Z."/>
            <person name="Nicholson C."/>
            <person name="Noirot C."/>
            <person name="O'Bleness M."/>
            <person name="Paule C.R."/>
            <person name="Poulain J."/>
            <person name="Prion F."/>
            <person name="Qin B."/>
            <person name="Qu C."/>
            <person name="Retzel E.F."/>
            <person name="Riddle C."/>
            <person name="Sallet E."/>
            <person name="Samain S."/>
            <person name="Samson N."/>
            <person name="Sanders I."/>
            <person name="Saurat O."/>
            <person name="Scarpelli C."/>
            <person name="Schiex T."/>
            <person name="Segurens B."/>
            <person name="Severin A.J."/>
            <person name="Sherrier D.J."/>
            <person name="Shi R."/>
            <person name="Sims S."/>
            <person name="Singer S.R."/>
            <person name="Sinharoy S."/>
            <person name="Sterck L."/>
            <person name="Viollet A."/>
            <person name="Wang B.B."/>
            <person name="Wang K."/>
            <person name="Wang M."/>
            <person name="Wang X."/>
            <person name="Warfsmann J."/>
            <person name="Weissenbach J."/>
            <person name="White D.D."/>
            <person name="White J.D."/>
            <person name="Wiley G.B."/>
            <person name="Wincker P."/>
            <person name="Xing Y."/>
            <person name="Yang L."/>
            <person name="Yao Z."/>
            <person name="Ying F."/>
            <person name="Zhai J."/>
            <person name="Zhou L."/>
            <person name="Zuber A."/>
            <person name="Denarie J."/>
            <person name="Dixon R.A."/>
            <person name="May G.D."/>
            <person name="Schwartz D.C."/>
            <person name="Rogers J."/>
            <person name="Quetier F."/>
            <person name="Town C.D."/>
            <person name="Roe B.A."/>
        </authorList>
    </citation>
    <scope>NUCLEOTIDE SEQUENCE [LARGE SCALE GENOMIC DNA]</scope>
    <source>
        <strain evidence="1">A17</strain>
        <strain evidence="2 3">cv. Jemalong A17</strain>
    </source>
</reference>
<protein>
    <submittedName>
        <fullName evidence="1 2">Uncharacterized protein</fullName>
    </submittedName>
</protein>